<dbReference type="Pfam" id="PF12048">
    <property type="entry name" value="DUF3530"/>
    <property type="match status" value="1"/>
</dbReference>
<keyword evidence="3" id="KW-1185">Reference proteome</keyword>
<sequence>MTPVPSMRPLLPILLTSLLSPLALAETDQQVLNNPVPKPPLVQAWEGKQRHGAVILVADTGQQADSQGLIAYLHSELAPLGWASISITPPGNPPYPNFATDPAEIALAGDGETRLPRDKATEKYTEQQLEAQLGAQLSWLEGELTALDGIGSDFPGKRVLLAQNRSAALVIKLLADNKLSPPDLLVVINPYSDAAPLHVQLPPMLAGLSVPVLDLVSPDAHAAAQKAAEARRSASAAKSGLEYRQQLLALDLHSPSAWADALQEIRGFAWRLSQP</sequence>
<gene>
    <name evidence="2" type="ORF">JYB85_15945</name>
</gene>
<dbReference type="Proteomes" id="UP000663207">
    <property type="component" value="Chromosome"/>
</dbReference>
<feature type="signal peptide" evidence="1">
    <location>
        <begin position="1"/>
        <end position="25"/>
    </location>
</feature>
<protein>
    <submittedName>
        <fullName evidence="2">DUF3530 family protein</fullName>
    </submittedName>
</protein>
<dbReference type="EMBL" id="CP071502">
    <property type="protein sequence ID" value="QSX36749.1"/>
    <property type="molecule type" value="Genomic_DNA"/>
</dbReference>
<organism evidence="2 3">
    <name type="scientific">Shewanella sedimentimangrovi</name>
    <dbReference type="NCBI Taxonomy" id="2814293"/>
    <lineage>
        <taxon>Bacteria</taxon>
        <taxon>Pseudomonadati</taxon>
        <taxon>Pseudomonadota</taxon>
        <taxon>Gammaproteobacteria</taxon>
        <taxon>Alteromonadales</taxon>
        <taxon>Shewanellaceae</taxon>
        <taxon>Shewanella</taxon>
    </lineage>
</organism>
<accession>A0ABX7QYY1</accession>
<reference evidence="2 3" key="1">
    <citation type="submission" date="2021-03" db="EMBL/GenBank/DDBJ databases">
        <title>Novel species identification of genus Shewanella.</title>
        <authorList>
            <person name="Liu G."/>
            <person name="Zhang Q."/>
        </authorList>
    </citation>
    <scope>NUCLEOTIDE SEQUENCE [LARGE SCALE GENOMIC DNA]</scope>
    <source>
        <strain evidence="2 3">FJAT-52962</strain>
    </source>
</reference>
<evidence type="ECO:0000313" key="2">
    <source>
        <dbReference type="EMBL" id="QSX36749.1"/>
    </source>
</evidence>
<proteinExistence type="predicted"/>
<evidence type="ECO:0000313" key="3">
    <source>
        <dbReference type="Proteomes" id="UP000663207"/>
    </source>
</evidence>
<name>A0ABX7QYY1_9GAMM</name>
<keyword evidence="1" id="KW-0732">Signal</keyword>
<dbReference type="InterPro" id="IPR022529">
    <property type="entry name" value="DUF3530"/>
</dbReference>
<dbReference type="RefSeq" id="WP_207380078.1">
    <property type="nucleotide sequence ID" value="NZ_CP071502.1"/>
</dbReference>
<feature type="chain" id="PRO_5045187148" evidence="1">
    <location>
        <begin position="26"/>
        <end position="275"/>
    </location>
</feature>
<evidence type="ECO:0000256" key="1">
    <source>
        <dbReference type="SAM" id="SignalP"/>
    </source>
</evidence>